<keyword evidence="5 9" id="KW-0812">Transmembrane</keyword>
<evidence type="ECO:0000256" key="1">
    <source>
        <dbReference type="ARBA" id="ARBA00004429"/>
    </source>
</evidence>
<feature type="transmembrane region" description="Helical" evidence="9">
    <location>
        <begin position="54"/>
        <end position="77"/>
    </location>
</feature>
<feature type="transmembrane region" description="Helical" evidence="9">
    <location>
        <begin position="321"/>
        <end position="344"/>
    </location>
</feature>
<dbReference type="EMBL" id="JASNJD010000003">
    <property type="protein sequence ID" value="MDK3017163.1"/>
    <property type="molecule type" value="Genomic_DNA"/>
</dbReference>
<proteinExistence type="inferred from homology"/>
<protein>
    <submittedName>
        <fullName evidence="10">YeeE/YedE family protein</fullName>
    </submittedName>
</protein>
<feature type="transmembrane region" description="Helical" evidence="9">
    <location>
        <begin position="89"/>
        <end position="107"/>
    </location>
</feature>
<dbReference type="PANTHER" id="PTHR30574">
    <property type="entry name" value="INNER MEMBRANE PROTEIN YEDE"/>
    <property type="match status" value="1"/>
</dbReference>
<feature type="transmembrane region" description="Helical" evidence="9">
    <location>
        <begin position="15"/>
        <end position="33"/>
    </location>
</feature>
<evidence type="ECO:0000256" key="3">
    <source>
        <dbReference type="ARBA" id="ARBA00022475"/>
    </source>
</evidence>
<dbReference type="InterPro" id="IPR007272">
    <property type="entry name" value="Sulf_transp_TsuA/YedE"/>
</dbReference>
<sequence length="353" mass="36352">MDLVSLVERIGESPTAAVFGLITGITFGIAAQRSRFCLRAATVEFARGQLGDKVAVWLLTFSTALVWVQGAQLLGLMDSTEARMMAVPGSWSGAVIGGLMFGAGMVLARGCSGRLLVLAATGNLRSVVSGLIFAVVAQMSLSGLLSPLRDRLAALWITPGGRNMNLLASLGLPDWGGLAIGLAIAALALVLSRRNRIGAGRLIFASGVGFSVALGWVLTYSLAQVAFEPTQIESATFTGPSAHTLMFFLDRGAVLEFDVGLVPGVFIGAMIAAWSAGEMRLQAFDGPVTMRKAMIGAALMGFGGMLAGGCAIGAGVTGGSIFAGTAWAALFCMWIGAMLTDVLIDQRSAAVAA</sequence>
<evidence type="ECO:0000256" key="5">
    <source>
        <dbReference type="ARBA" id="ARBA00022692"/>
    </source>
</evidence>
<keyword evidence="2" id="KW-0813">Transport</keyword>
<comment type="similarity">
    <text evidence="8">Belongs to the TsuA/YedE (TC 9.B.102) family.</text>
</comment>
<dbReference type="Proteomes" id="UP001243757">
    <property type="component" value="Unassembled WGS sequence"/>
</dbReference>
<dbReference type="Pfam" id="PF04143">
    <property type="entry name" value="Sulf_transp"/>
    <property type="match status" value="1"/>
</dbReference>
<evidence type="ECO:0000313" key="11">
    <source>
        <dbReference type="Proteomes" id="UP001243757"/>
    </source>
</evidence>
<keyword evidence="6 9" id="KW-1133">Transmembrane helix</keyword>
<feature type="transmembrane region" description="Helical" evidence="9">
    <location>
        <begin position="202"/>
        <end position="223"/>
    </location>
</feature>
<reference evidence="10 11" key="1">
    <citation type="submission" date="2023-05" db="EMBL/GenBank/DDBJ databases">
        <title>Pseudodonghicola sp. nov.</title>
        <authorList>
            <person name="Huang J."/>
        </authorList>
    </citation>
    <scope>NUCLEOTIDE SEQUENCE [LARGE SCALE GENOMIC DNA]</scope>
    <source>
        <strain evidence="10 11">IC7</strain>
    </source>
</reference>
<dbReference type="RefSeq" id="WP_284479981.1">
    <property type="nucleotide sequence ID" value="NZ_JASNJD010000003.1"/>
</dbReference>
<evidence type="ECO:0000256" key="7">
    <source>
        <dbReference type="ARBA" id="ARBA00023136"/>
    </source>
</evidence>
<gene>
    <name evidence="10" type="ORF">QO033_05715</name>
</gene>
<keyword evidence="3" id="KW-1003">Cell membrane</keyword>
<evidence type="ECO:0000256" key="9">
    <source>
        <dbReference type="SAM" id="Phobius"/>
    </source>
</evidence>
<comment type="subcellular location">
    <subcellularLocation>
        <location evidence="1">Cell inner membrane</location>
        <topology evidence="1">Multi-pass membrane protein</topology>
    </subcellularLocation>
</comment>
<feature type="transmembrane region" description="Helical" evidence="9">
    <location>
        <begin position="253"/>
        <end position="274"/>
    </location>
</feature>
<feature type="transmembrane region" description="Helical" evidence="9">
    <location>
        <begin position="295"/>
        <end position="315"/>
    </location>
</feature>
<keyword evidence="7 9" id="KW-0472">Membrane</keyword>
<accession>A0ABT7EXU9</accession>
<evidence type="ECO:0000256" key="8">
    <source>
        <dbReference type="ARBA" id="ARBA00035655"/>
    </source>
</evidence>
<keyword evidence="11" id="KW-1185">Reference proteome</keyword>
<keyword evidence="4" id="KW-0997">Cell inner membrane</keyword>
<evidence type="ECO:0000256" key="6">
    <source>
        <dbReference type="ARBA" id="ARBA00022989"/>
    </source>
</evidence>
<evidence type="ECO:0000256" key="2">
    <source>
        <dbReference type="ARBA" id="ARBA00022448"/>
    </source>
</evidence>
<evidence type="ECO:0000256" key="4">
    <source>
        <dbReference type="ARBA" id="ARBA00022519"/>
    </source>
</evidence>
<evidence type="ECO:0000313" key="10">
    <source>
        <dbReference type="EMBL" id="MDK3017163.1"/>
    </source>
</evidence>
<feature type="transmembrane region" description="Helical" evidence="9">
    <location>
        <begin position="166"/>
        <end position="190"/>
    </location>
</feature>
<dbReference type="PANTHER" id="PTHR30574:SF1">
    <property type="entry name" value="SULPHUR TRANSPORT DOMAIN-CONTAINING PROTEIN"/>
    <property type="match status" value="1"/>
</dbReference>
<organism evidence="10 11">
    <name type="scientific">Pseudodonghicola flavimaris</name>
    <dbReference type="NCBI Taxonomy" id="3050036"/>
    <lineage>
        <taxon>Bacteria</taxon>
        <taxon>Pseudomonadati</taxon>
        <taxon>Pseudomonadota</taxon>
        <taxon>Alphaproteobacteria</taxon>
        <taxon>Rhodobacterales</taxon>
        <taxon>Paracoccaceae</taxon>
        <taxon>Pseudodonghicola</taxon>
    </lineage>
</organism>
<name>A0ABT7EXU9_9RHOB</name>
<comment type="caution">
    <text evidence="10">The sequence shown here is derived from an EMBL/GenBank/DDBJ whole genome shotgun (WGS) entry which is preliminary data.</text>
</comment>